<dbReference type="VEuPathDB" id="ToxoDB:CSUI_010683"/>
<reference evidence="2 3" key="1">
    <citation type="journal article" date="2017" name="Int. J. Parasitol.">
        <title>The genome of the protozoan parasite Cystoisospora suis and a reverse vaccinology approach to identify vaccine candidates.</title>
        <authorList>
            <person name="Palmieri N."/>
            <person name="Shrestha A."/>
            <person name="Ruttkowski B."/>
            <person name="Beck T."/>
            <person name="Vogl C."/>
            <person name="Tomley F."/>
            <person name="Blake D.P."/>
            <person name="Joachim A."/>
        </authorList>
    </citation>
    <scope>NUCLEOTIDE SEQUENCE [LARGE SCALE GENOMIC DNA]</scope>
    <source>
        <strain evidence="2 3">Wien I</strain>
    </source>
</reference>
<keyword evidence="3" id="KW-1185">Reference proteome</keyword>
<feature type="non-terminal residue" evidence="2">
    <location>
        <position position="1"/>
    </location>
</feature>
<dbReference type="Proteomes" id="UP000221165">
    <property type="component" value="Unassembled WGS sequence"/>
</dbReference>
<dbReference type="RefSeq" id="XP_067917240.1">
    <property type="nucleotide sequence ID" value="XM_068070785.1"/>
</dbReference>
<sequence length="50" mass="5278">SSSSSSARGDRKTHPSSSLNSLNHGDLDKAGKNSHEKSNDLLSFFADISS</sequence>
<comment type="caution">
    <text evidence="2">The sequence shown here is derived from an EMBL/GenBank/DDBJ whole genome shotgun (WGS) entry which is preliminary data.</text>
</comment>
<protein>
    <submittedName>
        <fullName evidence="2">Uncharacterized protein</fullName>
    </submittedName>
</protein>
<dbReference type="EMBL" id="MIGC01007956">
    <property type="protein sequence ID" value="PHJ15507.1"/>
    <property type="molecule type" value="Genomic_DNA"/>
</dbReference>
<feature type="compositionally biased region" description="Basic and acidic residues" evidence="1">
    <location>
        <begin position="25"/>
        <end position="39"/>
    </location>
</feature>
<gene>
    <name evidence="2" type="ORF">CSUI_010683</name>
</gene>
<evidence type="ECO:0000313" key="3">
    <source>
        <dbReference type="Proteomes" id="UP000221165"/>
    </source>
</evidence>
<feature type="non-terminal residue" evidence="2">
    <location>
        <position position="50"/>
    </location>
</feature>
<dbReference type="GeneID" id="94433996"/>
<evidence type="ECO:0000313" key="2">
    <source>
        <dbReference type="EMBL" id="PHJ15507.1"/>
    </source>
</evidence>
<dbReference type="AlphaFoldDB" id="A0A2C6KCR5"/>
<feature type="region of interest" description="Disordered" evidence="1">
    <location>
        <begin position="1"/>
        <end position="50"/>
    </location>
</feature>
<organism evidence="2 3">
    <name type="scientific">Cystoisospora suis</name>
    <dbReference type="NCBI Taxonomy" id="483139"/>
    <lineage>
        <taxon>Eukaryota</taxon>
        <taxon>Sar</taxon>
        <taxon>Alveolata</taxon>
        <taxon>Apicomplexa</taxon>
        <taxon>Conoidasida</taxon>
        <taxon>Coccidia</taxon>
        <taxon>Eucoccidiorida</taxon>
        <taxon>Eimeriorina</taxon>
        <taxon>Sarcocystidae</taxon>
        <taxon>Cystoisospora</taxon>
    </lineage>
</organism>
<name>A0A2C6KCR5_9APIC</name>
<evidence type="ECO:0000256" key="1">
    <source>
        <dbReference type="SAM" id="MobiDB-lite"/>
    </source>
</evidence>
<proteinExistence type="predicted"/>
<accession>A0A2C6KCR5</accession>